<dbReference type="AlphaFoldDB" id="A0A081XZT9"/>
<dbReference type="InterPro" id="IPR038282">
    <property type="entry name" value="DUF2267_sf"/>
</dbReference>
<dbReference type="Proteomes" id="UP000028341">
    <property type="component" value="Unassembled WGS sequence"/>
</dbReference>
<dbReference type="STRING" id="55952.BU52_03155"/>
<keyword evidence="2" id="KW-1185">Reference proteome</keyword>
<reference evidence="1 2" key="1">
    <citation type="submission" date="2014-02" db="EMBL/GenBank/DDBJ databases">
        <title>The genome announcement of Streptomyces toyocaensis NRRL15009.</title>
        <authorList>
            <person name="Hong H.-J."/>
            <person name="Kwun M.J."/>
        </authorList>
    </citation>
    <scope>NUCLEOTIDE SEQUENCE [LARGE SCALE GENOMIC DNA]</scope>
    <source>
        <strain evidence="1 2">NRRL 15009</strain>
    </source>
</reference>
<sequence>MQHDQIIGKVQALTRLPDRGSAETATRAVLTTLAERLPSGLTDHVAAQLPPTLAAPMRQARDSATEGAAATSGERFGLTTFAGRIAGRTETDEDAALREAAAVLEVLDAALAPELTEKVAAALPRDIGALLPAGRAAEDTD</sequence>
<dbReference type="Gene3D" id="1.10.490.110">
    <property type="entry name" value="Uncharacterized conserved protein DUF2267"/>
    <property type="match status" value="1"/>
</dbReference>
<dbReference type="OrthoDB" id="952780at2"/>
<organism evidence="1 2">
    <name type="scientific">Streptomyces toyocaensis</name>
    <dbReference type="NCBI Taxonomy" id="55952"/>
    <lineage>
        <taxon>Bacteria</taxon>
        <taxon>Bacillati</taxon>
        <taxon>Actinomycetota</taxon>
        <taxon>Actinomycetes</taxon>
        <taxon>Kitasatosporales</taxon>
        <taxon>Streptomycetaceae</taxon>
        <taxon>Streptomyces</taxon>
    </lineage>
</organism>
<dbReference type="RefSeq" id="WP_037927348.1">
    <property type="nucleotide sequence ID" value="NZ_JBFADL010000048.1"/>
</dbReference>
<evidence type="ECO:0000313" key="2">
    <source>
        <dbReference type="Proteomes" id="UP000028341"/>
    </source>
</evidence>
<protein>
    <recommendedName>
        <fullName evidence="3">DUF2267 domain-containing protein</fullName>
    </recommendedName>
</protein>
<evidence type="ECO:0000313" key="1">
    <source>
        <dbReference type="EMBL" id="KES09062.1"/>
    </source>
</evidence>
<evidence type="ECO:0008006" key="3">
    <source>
        <dbReference type="Google" id="ProtNLM"/>
    </source>
</evidence>
<name>A0A081XZT9_STRTO</name>
<comment type="caution">
    <text evidence="1">The sequence shown here is derived from an EMBL/GenBank/DDBJ whole genome shotgun (WGS) entry which is preliminary data.</text>
</comment>
<dbReference type="InterPro" id="IPR018727">
    <property type="entry name" value="DUF2267"/>
</dbReference>
<dbReference type="EMBL" id="JFCB01000001">
    <property type="protein sequence ID" value="KES09062.1"/>
    <property type="molecule type" value="Genomic_DNA"/>
</dbReference>
<gene>
    <name evidence="1" type="ORF">BU52_03155</name>
</gene>
<dbReference type="eggNOG" id="COG5502">
    <property type="taxonomic scope" value="Bacteria"/>
</dbReference>
<accession>A0A081XZT9</accession>
<proteinExistence type="predicted"/>
<dbReference type="Pfam" id="PF10025">
    <property type="entry name" value="DUF2267"/>
    <property type="match status" value="1"/>
</dbReference>